<dbReference type="EMBL" id="JADCNM010000077">
    <property type="protein sequence ID" value="KAG0451167.1"/>
    <property type="molecule type" value="Genomic_DNA"/>
</dbReference>
<comment type="caution">
    <text evidence="1">The sequence shown here is derived from an EMBL/GenBank/DDBJ whole genome shotgun (WGS) entry which is preliminary data.</text>
</comment>
<dbReference type="Proteomes" id="UP000639772">
    <property type="component" value="Unassembled WGS sequence"/>
</dbReference>
<accession>A0A835PJ32</accession>
<evidence type="ECO:0000313" key="1">
    <source>
        <dbReference type="EMBL" id="KAG0451167.1"/>
    </source>
</evidence>
<proteinExistence type="predicted"/>
<protein>
    <submittedName>
        <fullName evidence="1">Uncharacterized protein</fullName>
    </submittedName>
</protein>
<reference evidence="1 2" key="1">
    <citation type="journal article" date="2020" name="Nat. Food">
        <title>A phased Vanilla planifolia genome enables genetic improvement of flavour and production.</title>
        <authorList>
            <person name="Hasing T."/>
            <person name="Tang H."/>
            <person name="Brym M."/>
            <person name="Khazi F."/>
            <person name="Huang T."/>
            <person name="Chambers A.H."/>
        </authorList>
    </citation>
    <scope>NUCLEOTIDE SEQUENCE [LARGE SCALE GENOMIC DNA]</scope>
    <source>
        <tissue evidence="1">Leaf</tissue>
    </source>
</reference>
<evidence type="ECO:0000313" key="2">
    <source>
        <dbReference type="Proteomes" id="UP000639772"/>
    </source>
</evidence>
<name>A0A835PJ32_VANPL</name>
<gene>
    <name evidence="1" type="ORF">HPP92_026374</name>
</gene>
<sequence length="64" mass="7466">MKNLHILIWQMVDGRPRQVWITKGSMTSCMDVNPDEHDEEDLLEMSKGRFSESKKVRLYLTSGP</sequence>
<dbReference type="AlphaFoldDB" id="A0A835PJ32"/>
<organism evidence="1 2">
    <name type="scientific">Vanilla planifolia</name>
    <name type="common">Vanilla</name>
    <dbReference type="NCBI Taxonomy" id="51239"/>
    <lineage>
        <taxon>Eukaryota</taxon>
        <taxon>Viridiplantae</taxon>
        <taxon>Streptophyta</taxon>
        <taxon>Embryophyta</taxon>
        <taxon>Tracheophyta</taxon>
        <taxon>Spermatophyta</taxon>
        <taxon>Magnoliopsida</taxon>
        <taxon>Liliopsida</taxon>
        <taxon>Asparagales</taxon>
        <taxon>Orchidaceae</taxon>
        <taxon>Vanilloideae</taxon>
        <taxon>Vanilleae</taxon>
        <taxon>Vanilla</taxon>
    </lineage>
</organism>